<proteinExistence type="predicted"/>
<comment type="subcellular location">
    <subcellularLocation>
        <location evidence="1">Periplasm</location>
    </subcellularLocation>
</comment>
<name>A0A927K4Z3_9ACTN</name>
<organism evidence="5 6">
    <name type="scientific">Nocardioides donggukensis</name>
    <dbReference type="NCBI Taxonomy" id="2774019"/>
    <lineage>
        <taxon>Bacteria</taxon>
        <taxon>Bacillati</taxon>
        <taxon>Actinomycetota</taxon>
        <taxon>Actinomycetes</taxon>
        <taxon>Propionibacteriales</taxon>
        <taxon>Nocardioidaceae</taxon>
        <taxon>Nocardioides</taxon>
    </lineage>
</organism>
<keyword evidence="3" id="KW-0732">Signal</keyword>
<evidence type="ECO:0000256" key="3">
    <source>
        <dbReference type="ARBA" id="ARBA00022729"/>
    </source>
</evidence>
<dbReference type="GO" id="GO:0042597">
    <property type="term" value="C:periplasmic space"/>
    <property type="evidence" value="ECO:0007669"/>
    <property type="project" value="UniProtKB-SubCell"/>
</dbReference>
<dbReference type="CDD" id="cd13590">
    <property type="entry name" value="PBP2_PotD_PotF_like"/>
    <property type="match status" value="1"/>
</dbReference>
<comment type="caution">
    <text evidence="5">The sequence shown here is derived from an EMBL/GenBank/DDBJ whole genome shotgun (WGS) entry which is preliminary data.</text>
</comment>
<dbReference type="GO" id="GO:0015846">
    <property type="term" value="P:polyamine transport"/>
    <property type="evidence" value="ECO:0007669"/>
    <property type="project" value="InterPro"/>
</dbReference>
<dbReference type="RefSeq" id="WP_192141201.1">
    <property type="nucleotide sequence ID" value="NZ_JACYXZ010000001.1"/>
</dbReference>
<dbReference type="EMBL" id="JACYXZ010000001">
    <property type="protein sequence ID" value="MBD8869063.1"/>
    <property type="molecule type" value="Genomic_DNA"/>
</dbReference>
<dbReference type="Proteomes" id="UP000616839">
    <property type="component" value="Unassembled WGS sequence"/>
</dbReference>
<reference evidence="5" key="1">
    <citation type="submission" date="2020-09" db="EMBL/GenBank/DDBJ databases">
        <title>Nocardioides sp. strain MJB4 16S ribosomal RNA gene Genome sequencing and assembly.</title>
        <authorList>
            <person name="Kim I."/>
        </authorList>
    </citation>
    <scope>NUCLEOTIDE SEQUENCE</scope>
    <source>
        <strain evidence="5">MJB4</strain>
    </source>
</reference>
<dbReference type="Gene3D" id="3.40.190.10">
    <property type="entry name" value="Periplasmic binding protein-like II"/>
    <property type="match status" value="2"/>
</dbReference>
<evidence type="ECO:0000256" key="2">
    <source>
        <dbReference type="ARBA" id="ARBA00022448"/>
    </source>
</evidence>
<dbReference type="PRINTS" id="PR00909">
    <property type="entry name" value="SPERMDNBNDNG"/>
</dbReference>
<evidence type="ECO:0000313" key="6">
    <source>
        <dbReference type="Proteomes" id="UP000616839"/>
    </source>
</evidence>
<dbReference type="PANTHER" id="PTHR30222:SF17">
    <property type="entry name" value="SPERMIDINE_PUTRESCINE-BINDING PERIPLASMIC PROTEIN"/>
    <property type="match status" value="1"/>
</dbReference>
<evidence type="ECO:0000256" key="1">
    <source>
        <dbReference type="ARBA" id="ARBA00004418"/>
    </source>
</evidence>
<dbReference type="PANTHER" id="PTHR30222">
    <property type="entry name" value="SPERMIDINE/PUTRESCINE-BINDING PERIPLASMIC PROTEIN"/>
    <property type="match status" value="1"/>
</dbReference>
<dbReference type="InterPro" id="IPR006059">
    <property type="entry name" value="SBP"/>
</dbReference>
<keyword evidence="6" id="KW-1185">Reference proteome</keyword>
<dbReference type="InterPro" id="IPR001188">
    <property type="entry name" value="Sperm_putr-bd"/>
</dbReference>
<evidence type="ECO:0000256" key="4">
    <source>
        <dbReference type="ARBA" id="ARBA00022764"/>
    </source>
</evidence>
<protein>
    <submittedName>
        <fullName evidence="5">Spermidine/putrescine ABC transporter substrate-binding protein</fullName>
    </submittedName>
</protein>
<keyword evidence="2" id="KW-0813">Transport</keyword>
<sequence length="414" mass="45521">MARRPHHPGGDTAVDRLARQVAQELGGAPGFSRRSFLRASGFGALVLGSGGLLAACGTEGTQQSADSCTSEDLSDSEKKLIFSNWPLYMDEKGKRYPTLEDFQSETGIDVTYNTDVNGNNEFFAKVRNQLGACEPIDRDLMVLTDWMAARMVGLGWLQELDTDAMPNVSANLVESLRSPDWDPDRKHSVPWQSGLTGIAYNSKFTGKVSSFEELLTRGDLKGKVSLLNEMGDTMSFLLTMTGADPSDFSDDEWGAALERMEEAVASGQIRQFTGNDYTRPLNNGDVLACEAWSGDIIALQYDNPDIEFVVPEEGMVLWSDNMLVPNKAAHKANAEKLMDYYYEPEVAARLAAWVNYICPVQGAEEAMAEVDDSLVGNPLIFPTEEDLAGTFTFMSTDTKTREGFEKDFNRVIGA</sequence>
<gene>
    <name evidence="5" type="ORF">IE331_05455</name>
</gene>
<dbReference type="PROSITE" id="PS51318">
    <property type="entry name" value="TAT"/>
    <property type="match status" value="1"/>
</dbReference>
<dbReference type="InterPro" id="IPR006311">
    <property type="entry name" value="TAT_signal"/>
</dbReference>
<dbReference type="SUPFAM" id="SSF53850">
    <property type="entry name" value="Periplasmic binding protein-like II"/>
    <property type="match status" value="1"/>
</dbReference>
<dbReference type="AlphaFoldDB" id="A0A927K4Z3"/>
<dbReference type="Pfam" id="PF13416">
    <property type="entry name" value="SBP_bac_8"/>
    <property type="match status" value="1"/>
</dbReference>
<keyword evidence="4" id="KW-0574">Periplasm</keyword>
<dbReference type="GO" id="GO:0019808">
    <property type="term" value="F:polyamine binding"/>
    <property type="evidence" value="ECO:0007669"/>
    <property type="project" value="InterPro"/>
</dbReference>
<evidence type="ECO:0000313" key="5">
    <source>
        <dbReference type="EMBL" id="MBD8869063.1"/>
    </source>
</evidence>
<accession>A0A927K4Z3</accession>